<dbReference type="EMBL" id="HBIZ01008666">
    <property type="protein sequence ID" value="CAE0752471.1"/>
    <property type="molecule type" value="Transcribed_RNA"/>
</dbReference>
<proteinExistence type="predicted"/>
<protein>
    <recommendedName>
        <fullName evidence="4">RRM domain-containing protein</fullName>
    </recommendedName>
</protein>
<gene>
    <name evidence="5" type="ORF">PCAR00345_LOCUS5056</name>
</gene>
<dbReference type="InterPro" id="IPR035979">
    <property type="entry name" value="RBD_domain_sf"/>
</dbReference>
<dbReference type="PROSITE" id="PS50102">
    <property type="entry name" value="RRM"/>
    <property type="match status" value="3"/>
</dbReference>
<dbReference type="PANTHER" id="PTHR13976">
    <property type="entry name" value="HETEROGENEOUS NUCLEAR RIBONUCLEOPROTEIN-RELATED"/>
    <property type="match status" value="1"/>
</dbReference>
<evidence type="ECO:0000256" key="2">
    <source>
        <dbReference type="ARBA" id="ARBA00022884"/>
    </source>
</evidence>
<sequence>MAVTRVIFLFNNSGRKSGEAFVQLQEHMAAMAAQVLNHKHMGQRYVEVFVSSEEEAAMGTSAPMQHMQHMPAAVAGPTQIWPTGAMQGIVRVRGLPFNSTPEALLGLFSGYPIPNGVHGVHLVLGANGRPNGEAYVEFGSEEVADAALAKDRATLGTRYVEVFRATPEQMAKALSRTNKSNNLAAGTPMQPVGVGPPQGAMSYAYGPFSMPAPMGYPNGAPPMMAAQGMEAVVKMRGLPYKVTRNDVLDFFAGLAVPLNGVHLMFNEREQPTGEAYVEFSGPDDRERAMSKDRQHMGGRYVELFRVSRAEMLQALEQFVGGYSSTHPVQMQMPGAPLPGAPMAQFNGMYGAVPQYAQPGYMGAPNAFGPPMQHHMQVGAAGMAHGGVGKSGTLRIRGIPFRATVDDVFRFFSGFQIMPGGIVIGQRDGRPSGEAWVTFASPVEAQRAMGLNHKTMGNRYVELFAA</sequence>
<keyword evidence="2 3" id="KW-0694">RNA-binding</keyword>
<dbReference type="AlphaFoldDB" id="A0A7S4B3A2"/>
<feature type="domain" description="RRM" evidence="4">
    <location>
        <begin position="231"/>
        <end position="311"/>
    </location>
</feature>
<dbReference type="SUPFAM" id="SSF54928">
    <property type="entry name" value="RNA-binding domain, RBD"/>
    <property type="match status" value="4"/>
</dbReference>
<dbReference type="InterPro" id="IPR012677">
    <property type="entry name" value="Nucleotide-bd_a/b_plait_sf"/>
</dbReference>
<dbReference type="GO" id="GO:0003723">
    <property type="term" value="F:RNA binding"/>
    <property type="evidence" value="ECO:0007669"/>
    <property type="project" value="UniProtKB-UniRule"/>
</dbReference>
<name>A0A7S4B3A2_CHRCT</name>
<evidence type="ECO:0000313" key="5">
    <source>
        <dbReference type="EMBL" id="CAE0752471.1"/>
    </source>
</evidence>
<dbReference type="Gene3D" id="3.30.70.330">
    <property type="match status" value="4"/>
</dbReference>
<accession>A0A7S4B3A2</accession>
<reference evidence="5" key="1">
    <citation type="submission" date="2021-01" db="EMBL/GenBank/DDBJ databases">
        <authorList>
            <person name="Corre E."/>
            <person name="Pelletier E."/>
            <person name="Niang G."/>
            <person name="Scheremetjew M."/>
            <person name="Finn R."/>
            <person name="Kale V."/>
            <person name="Holt S."/>
            <person name="Cochrane G."/>
            <person name="Meng A."/>
            <person name="Brown T."/>
            <person name="Cohen L."/>
        </authorList>
    </citation>
    <scope>NUCLEOTIDE SEQUENCE</scope>
    <source>
        <strain evidence="5">CCMP645</strain>
    </source>
</reference>
<keyword evidence="1" id="KW-0677">Repeat</keyword>
<dbReference type="SMART" id="SM00360">
    <property type="entry name" value="RRM"/>
    <property type="match status" value="3"/>
</dbReference>
<organism evidence="5">
    <name type="scientific">Chrysotila carterae</name>
    <name type="common">Marine alga</name>
    <name type="synonym">Syracosphaera carterae</name>
    <dbReference type="NCBI Taxonomy" id="13221"/>
    <lineage>
        <taxon>Eukaryota</taxon>
        <taxon>Haptista</taxon>
        <taxon>Haptophyta</taxon>
        <taxon>Prymnesiophyceae</taxon>
        <taxon>Isochrysidales</taxon>
        <taxon>Isochrysidaceae</taxon>
        <taxon>Chrysotila</taxon>
    </lineage>
</organism>
<feature type="domain" description="RRM" evidence="4">
    <location>
        <begin position="391"/>
        <end position="465"/>
    </location>
</feature>
<dbReference type="InterPro" id="IPR050666">
    <property type="entry name" value="ESRP"/>
</dbReference>
<dbReference type="CDD" id="cd12254">
    <property type="entry name" value="RRM_hnRNPH_ESRPs_RBM12_like"/>
    <property type="match status" value="3"/>
</dbReference>
<dbReference type="Pfam" id="PF00076">
    <property type="entry name" value="RRM_1"/>
    <property type="match status" value="3"/>
</dbReference>
<dbReference type="InterPro" id="IPR000504">
    <property type="entry name" value="RRM_dom"/>
</dbReference>
<evidence type="ECO:0000256" key="3">
    <source>
        <dbReference type="PROSITE-ProRule" id="PRU00176"/>
    </source>
</evidence>
<evidence type="ECO:0000256" key="1">
    <source>
        <dbReference type="ARBA" id="ARBA00022737"/>
    </source>
</evidence>
<evidence type="ECO:0000259" key="4">
    <source>
        <dbReference type="PROSITE" id="PS50102"/>
    </source>
</evidence>
<feature type="domain" description="RRM" evidence="4">
    <location>
        <begin position="88"/>
        <end position="167"/>
    </location>
</feature>